<comment type="subunit">
    <text evidence="1">Homodimer.</text>
</comment>
<dbReference type="InParanoid" id="A0A0D2USR2"/>
<feature type="transmembrane region" description="Helical" evidence="2">
    <location>
        <begin position="126"/>
        <end position="144"/>
    </location>
</feature>
<dbReference type="OMA" id="RSGHYTH"/>
<evidence type="ECO:0000313" key="5">
    <source>
        <dbReference type="Proteomes" id="UP000008743"/>
    </source>
</evidence>
<keyword evidence="2" id="KW-0812">Transmembrane</keyword>
<organism evidence="4 5">
    <name type="scientific">Capsaspora owczarzaki (strain ATCC 30864)</name>
    <dbReference type="NCBI Taxonomy" id="595528"/>
    <lineage>
        <taxon>Eukaryota</taxon>
        <taxon>Filasterea</taxon>
        <taxon>Capsaspora</taxon>
    </lineage>
</organism>
<dbReference type="InterPro" id="IPR044662">
    <property type="entry name" value="HS1/DABB1-like"/>
</dbReference>
<sequence length="147" mass="15896">MASTGNSTVWHIVAFKVNPTASAQQVLDMMEGLRGLRSLPGVLQLEVGVHDPRMYEGYVDRSKGYTHALVVELASPEALVNYAKSPEHQAVVVNLLRPVCELDTITAVDYVARKHVKSPIWCHSPHLISVVAAAAALAVGFALGRSR</sequence>
<dbReference type="OrthoDB" id="42919at2759"/>
<name>A0A0D2USR2_CAPO3</name>
<dbReference type="Gene3D" id="3.30.70.100">
    <property type="match status" value="1"/>
</dbReference>
<dbReference type="InterPro" id="IPR013097">
    <property type="entry name" value="Dabb"/>
</dbReference>
<reference evidence="5" key="1">
    <citation type="submission" date="2011-02" db="EMBL/GenBank/DDBJ databases">
        <title>The Genome Sequence of Capsaspora owczarzaki ATCC 30864.</title>
        <authorList>
            <person name="Russ C."/>
            <person name="Cuomo C."/>
            <person name="Burger G."/>
            <person name="Gray M.W."/>
            <person name="Holland P.W.H."/>
            <person name="King N."/>
            <person name="Lang F.B.F."/>
            <person name="Roger A.J."/>
            <person name="Ruiz-Trillo I."/>
            <person name="Young S.K."/>
            <person name="Zeng Q."/>
            <person name="Gargeya S."/>
            <person name="Alvarado L."/>
            <person name="Berlin A."/>
            <person name="Chapman S.B."/>
            <person name="Chen Z."/>
            <person name="Freedman E."/>
            <person name="Gellesch M."/>
            <person name="Goldberg J."/>
            <person name="Griggs A."/>
            <person name="Gujja S."/>
            <person name="Heilman E."/>
            <person name="Heiman D."/>
            <person name="Howarth C."/>
            <person name="Mehta T."/>
            <person name="Neiman D."/>
            <person name="Pearson M."/>
            <person name="Roberts A."/>
            <person name="Saif S."/>
            <person name="Shea T."/>
            <person name="Shenoy N."/>
            <person name="Sisk P."/>
            <person name="Stolte C."/>
            <person name="Sykes S."/>
            <person name="White J."/>
            <person name="Yandava C."/>
            <person name="Haas B."/>
            <person name="Nusbaum C."/>
            <person name="Birren B."/>
        </authorList>
    </citation>
    <scope>NUCLEOTIDE SEQUENCE</scope>
    <source>
        <strain evidence="5">ATCC 30864</strain>
    </source>
</reference>
<dbReference type="AlphaFoldDB" id="A0A0D2USR2"/>
<evidence type="ECO:0000256" key="2">
    <source>
        <dbReference type="SAM" id="Phobius"/>
    </source>
</evidence>
<feature type="domain" description="Stress-response A/B barrel" evidence="3">
    <location>
        <begin position="9"/>
        <end position="110"/>
    </location>
</feature>
<dbReference type="EMBL" id="KE346376">
    <property type="protein sequence ID" value="KJE97996.1"/>
    <property type="molecule type" value="Genomic_DNA"/>
</dbReference>
<dbReference type="PANTHER" id="PTHR33178:SF10">
    <property type="entry name" value="STRESS-RESPONSE A_B BARREL DOMAIN-CONTAINING PROTEIN"/>
    <property type="match status" value="1"/>
</dbReference>
<dbReference type="InterPro" id="IPR011008">
    <property type="entry name" value="Dimeric_a/b-barrel"/>
</dbReference>
<dbReference type="Proteomes" id="UP000008743">
    <property type="component" value="Unassembled WGS sequence"/>
</dbReference>
<dbReference type="Pfam" id="PF07876">
    <property type="entry name" value="Dabb"/>
    <property type="match status" value="1"/>
</dbReference>
<evidence type="ECO:0000256" key="1">
    <source>
        <dbReference type="ARBA" id="ARBA00011738"/>
    </source>
</evidence>
<gene>
    <name evidence="4" type="ORF">CAOG_008055</name>
</gene>
<keyword evidence="2" id="KW-0472">Membrane</keyword>
<dbReference type="PANTHER" id="PTHR33178">
    <property type="match status" value="1"/>
</dbReference>
<keyword evidence="5" id="KW-1185">Reference proteome</keyword>
<proteinExistence type="predicted"/>
<accession>A0A0D2USR2</accession>
<dbReference type="RefSeq" id="XP_004342656.1">
    <property type="nucleotide sequence ID" value="XM_004342607.2"/>
</dbReference>
<dbReference type="PROSITE" id="PS51502">
    <property type="entry name" value="S_R_A_B_BARREL"/>
    <property type="match status" value="1"/>
</dbReference>
<evidence type="ECO:0000313" key="4">
    <source>
        <dbReference type="EMBL" id="KJE97996.1"/>
    </source>
</evidence>
<dbReference type="SUPFAM" id="SSF54909">
    <property type="entry name" value="Dimeric alpha+beta barrel"/>
    <property type="match status" value="1"/>
</dbReference>
<dbReference type="PhylomeDB" id="A0A0D2USR2"/>
<dbReference type="SMART" id="SM00886">
    <property type="entry name" value="Dabb"/>
    <property type="match status" value="1"/>
</dbReference>
<keyword evidence="2" id="KW-1133">Transmembrane helix</keyword>
<evidence type="ECO:0000259" key="3">
    <source>
        <dbReference type="PROSITE" id="PS51502"/>
    </source>
</evidence>
<protein>
    <recommendedName>
        <fullName evidence="3">Stress-response A/B barrel domain-containing protein</fullName>
    </recommendedName>
</protein>